<proteinExistence type="predicted"/>
<keyword evidence="4" id="KW-0378">Hydrolase</keyword>
<keyword evidence="2" id="KW-0547">Nucleotide-binding</keyword>
<dbReference type="InterPro" id="IPR038726">
    <property type="entry name" value="PDDEXK_AddAB-type"/>
</dbReference>
<comment type="catalytic activity">
    <reaction evidence="13">
        <text>ATP + H2O = ADP + phosphate + H(+)</text>
        <dbReference type="Rhea" id="RHEA:13065"/>
        <dbReference type="ChEBI" id="CHEBI:15377"/>
        <dbReference type="ChEBI" id="CHEBI:15378"/>
        <dbReference type="ChEBI" id="CHEBI:30616"/>
        <dbReference type="ChEBI" id="CHEBI:43474"/>
        <dbReference type="ChEBI" id="CHEBI:456216"/>
        <dbReference type="EC" id="5.6.2.4"/>
    </reaction>
</comment>
<evidence type="ECO:0000256" key="5">
    <source>
        <dbReference type="ARBA" id="ARBA00022806"/>
    </source>
</evidence>
<dbReference type="InterPro" id="IPR000212">
    <property type="entry name" value="DNA_helicase_UvrD/REP"/>
</dbReference>
<keyword evidence="7" id="KW-0067">ATP-binding</keyword>
<dbReference type="GO" id="GO:0005524">
    <property type="term" value="F:ATP binding"/>
    <property type="evidence" value="ECO:0007669"/>
    <property type="project" value="UniProtKB-KW"/>
</dbReference>
<dbReference type="InterPro" id="IPR011604">
    <property type="entry name" value="PDDEXK-like_dom_sf"/>
</dbReference>
<dbReference type="SUPFAM" id="SSF52980">
    <property type="entry name" value="Restriction endonuclease-like"/>
    <property type="match status" value="1"/>
</dbReference>
<dbReference type="Pfam" id="PF00580">
    <property type="entry name" value="UvrD-helicase"/>
    <property type="match status" value="1"/>
</dbReference>
<accession>A0A6J6IQQ2</accession>
<feature type="domain" description="UvrD-like helicase C-terminal" evidence="14">
    <location>
        <begin position="130"/>
        <end position="428"/>
    </location>
</feature>
<keyword evidence="3" id="KW-0227">DNA damage</keyword>
<dbReference type="InterPro" id="IPR014017">
    <property type="entry name" value="DNA_helicase_UvrD-like_C"/>
</dbReference>
<dbReference type="InterPro" id="IPR011335">
    <property type="entry name" value="Restrct_endonuc-II-like"/>
</dbReference>
<keyword evidence="6" id="KW-0269">Exonuclease</keyword>
<evidence type="ECO:0000256" key="4">
    <source>
        <dbReference type="ARBA" id="ARBA00022801"/>
    </source>
</evidence>
<comment type="catalytic activity">
    <reaction evidence="11">
        <text>Couples ATP hydrolysis with the unwinding of duplex DNA by translocating in the 3'-5' direction.</text>
        <dbReference type="EC" id="5.6.2.4"/>
    </reaction>
</comment>
<evidence type="ECO:0000256" key="3">
    <source>
        <dbReference type="ARBA" id="ARBA00022763"/>
    </source>
</evidence>
<evidence type="ECO:0000256" key="9">
    <source>
        <dbReference type="ARBA" id="ARBA00023204"/>
    </source>
</evidence>
<keyword evidence="1" id="KW-0540">Nuclease</keyword>
<evidence type="ECO:0000256" key="11">
    <source>
        <dbReference type="ARBA" id="ARBA00034617"/>
    </source>
</evidence>
<dbReference type="GO" id="GO:0005829">
    <property type="term" value="C:cytosol"/>
    <property type="evidence" value="ECO:0007669"/>
    <property type="project" value="TreeGrafter"/>
</dbReference>
<dbReference type="EC" id="5.6.2.4" evidence="12"/>
<evidence type="ECO:0000256" key="2">
    <source>
        <dbReference type="ARBA" id="ARBA00022741"/>
    </source>
</evidence>
<protein>
    <recommendedName>
        <fullName evidence="12">DNA 3'-5' helicase</fullName>
        <ecNumber evidence="12">5.6.2.4</ecNumber>
    </recommendedName>
</protein>
<dbReference type="PANTHER" id="PTHR11070:SF59">
    <property type="entry name" value="DNA 3'-5' HELICASE"/>
    <property type="match status" value="1"/>
</dbReference>
<dbReference type="GO" id="GO:0004527">
    <property type="term" value="F:exonuclease activity"/>
    <property type="evidence" value="ECO:0007669"/>
    <property type="project" value="UniProtKB-KW"/>
</dbReference>
<dbReference type="Gene3D" id="3.90.320.10">
    <property type="match status" value="1"/>
</dbReference>
<evidence type="ECO:0000313" key="15">
    <source>
        <dbReference type="EMBL" id="CAB4627017.1"/>
    </source>
</evidence>
<evidence type="ECO:0000256" key="1">
    <source>
        <dbReference type="ARBA" id="ARBA00022722"/>
    </source>
</evidence>
<sequence length="849" mass="92619">MFESYIKLVTGANFNNRFDPTLILRRAADELRALAEWPESIKLILVDDAQELTPAAANLLKVATSRGAELVLIGDPDASTLGFRAADPRAMKNLAEEIAASHSVSVEEIFLQPSHAIRTPAISRVLANVSAQIDTARAGRQRKGLNPDKKLVEQDSAGLEGHLFTQPGAEAAWLARRLRELHLYDKIAWNQMAVVARSREALAKLALDLAHESVPIEIAGANGALRDEFGSKMLLRAADLILGNQSIDASVAIGLLTSPLCGLDSLGLRRLRRALRREELLSDGIRNSDELLAELFKSPGSATTIKSKEGLQVAKFLKNYFEAQKIATDKSNSIEDLLWHLWDSSGLAKSWQELSRGVGEVALQANRNLDAVVSLFAAANRFVERNPDGESKVFITQQLAQILPEDTLALNNKSGSAVRLLTPSGLIGNRFQVVVLPQLIEGVWPNLRPRSSLLGANSLDALLSKRITDLSQPQKSELANELRMLHKAVGAASERLLITATETDDSQASQFFRLILGEIPAPTLHPGSRLTLRGMAATLRKQLLSSENEVAAESAALGLVRLANAKVPGANPETWYGLLEVSSLEPLTELGEKVVVRPSQLESFLKCPLHWFLNAHGASDTTFSANLGSLVHRALELGTEADEQSLWNLVESKWHTLSFESQWLEQAGSRKAKAMIANMVQYLRKFDAAGAQVIGRETNFEFQLGSALIRGQVDRIESYPDGQVMIVDLKTGGKVFTKDEAQNNPQLGLYQLAFENKAFEEQIDLPENASLGGAKLLLIGGDKPTEREQLSLASSETLKNHFENLVETAAQGMSMNSKIFLANVGSHCSNENEYGSCQIHLTKAVSYVG</sequence>
<dbReference type="SUPFAM" id="SSF52540">
    <property type="entry name" value="P-loop containing nucleoside triphosphate hydrolases"/>
    <property type="match status" value="2"/>
</dbReference>
<dbReference type="GO" id="GO:0043138">
    <property type="term" value="F:3'-5' DNA helicase activity"/>
    <property type="evidence" value="ECO:0007669"/>
    <property type="project" value="UniProtKB-EC"/>
</dbReference>
<evidence type="ECO:0000256" key="13">
    <source>
        <dbReference type="ARBA" id="ARBA00048988"/>
    </source>
</evidence>
<keyword evidence="9" id="KW-0234">DNA repair</keyword>
<dbReference type="AlphaFoldDB" id="A0A6J6IQQ2"/>
<keyword evidence="8" id="KW-0238">DNA-binding</keyword>
<evidence type="ECO:0000256" key="7">
    <source>
        <dbReference type="ARBA" id="ARBA00022840"/>
    </source>
</evidence>
<evidence type="ECO:0000256" key="12">
    <source>
        <dbReference type="ARBA" id="ARBA00034808"/>
    </source>
</evidence>
<evidence type="ECO:0000259" key="14">
    <source>
        <dbReference type="PROSITE" id="PS51217"/>
    </source>
</evidence>
<dbReference type="GO" id="GO:0000725">
    <property type="term" value="P:recombinational repair"/>
    <property type="evidence" value="ECO:0007669"/>
    <property type="project" value="TreeGrafter"/>
</dbReference>
<dbReference type="PROSITE" id="PS51217">
    <property type="entry name" value="UVRD_HELICASE_CTER"/>
    <property type="match status" value="1"/>
</dbReference>
<evidence type="ECO:0000256" key="8">
    <source>
        <dbReference type="ARBA" id="ARBA00023125"/>
    </source>
</evidence>
<gene>
    <name evidence="15" type="ORF">UFOPK2044_00137</name>
</gene>
<dbReference type="GO" id="GO:0033202">
    <property type="term" value="C:DNA helicase complex"/>
    <property type="evidence" value="ECO:0007669"/>
    <property type="project" value="TreeGrafter"/>
</dbReference>
<dbReference type="PANTHER" id="PTHR11070">
    <property type="entry name" value="UVRD / RECB / PCRA DNA HELICASE FAMILY MEMBER"/>
    <property type="match status" value="1"/>
</dbReference>
<dbReference type="EMBL" id="CAEZVO010000008">
    <property type="protein sequence ID" value="CAB4627017.1"/>
    <property type="molecule type" value="Genomic_DNA"/>
</dbReference>
<keyword evidence="5" id="KW-0347">Helicase</keyword>
<evidence type="ECO:0000256" key="10">
    <source>
        <dbReference type="ARBA" id="ARBA00023235"/>
    </source>
</evidence>
<evidence type="ECO:0000256" key="6">
    <source>
        <dbReference type="ARBA" id="ARBA00022839"/>
    </source>
</evidence>
<reference evidence="15" key="1">
    <citation type="submission" date="2020-05" db="EMBL/GenBank/DDBJ databases">
        <authorList>
            <person name="Chiriac C."/>
            <person name="Salcher M."/>
            <person name="Ghai R."/>
            <person name="Kavagutti S V."/>
        </authorList>
    </citation>
    <scope>NUCLEOTIDE SEQUENCE</scope>
</reference>
<dbReference type="GO" id="GO:0003677">
    <property type="term" value="F:DNA binding"/>
    <property type="evidence" value="ECO:0007669"/>
    <property type="project" value="UniProtKB-KW"/>
</dbReference>
<organism evidence="15">
    <name type="scientific">freshwater metagenome</name>
    <dbReference type="NCBI Taxonomy" id="449393"/>
    <lineage>
        <taxon>unclassified sequences</taxon>
        <taxon>metagenomes</taxon>
        <taxon>ecological metagenomes</taxon>
    </lineage>
</organism>
<dbReference type="Gene3D" id="1.10.486.10">
    <property type="entry name" value="PCRA, domain 4"/>
    <property type="match status" value="1"/>
</dbReference>
<name>A0A6J6IQQ2_9ZZZZ</name>
<keyword evidence="10" id="KW-0413">Isomerase</keyword>
<dbReference type="InterPro" id="IPR027417">
    <property type="entry name" value="P-loop_NTPase"/>
</dbReference>
<dbReference type="Gene3D" id="3.40.50.300">
    <property type="entry name" value="P-loop containing nucleotide triphosphate hydrolases"/>
    <property type="match status" value="2"/>
</dbReference>
<dbReference type="Pfam" id="PF12705">
    <property type="entry name" value="PDDEXK_1"/>
    <property type="match status" value="1"/>
</dbReference>
<dbReference type="InterPro" id="IPR014016">
    <property type="entry name" value="UvrD-like_ATP-bd"/>
</dbReference>